<keyword evidence="3" id="KW-0808">Transferase</keyword>
<evidence type="ECO:0000259" key="2">
    <source>
        <dbReference type="PROSITE" id="PS50006"/>
    </source>
</evidence>
<keyword evidence="1" id="KW-0597">Phosphoprotein</keyword>
<dbReference type="SMART" id="SM00240">
    <property type="entry name" value="FHA"/>
    <property type="match status" value="1"/>
</dbReference>
<dbReference type="InterPro" id="IPR008984">
    <property type="entry name" value="SMAD_FHA_dom_sf"/>
</dbReference>
<dbReference type="InterPro" id="IPR000253">
    <property type="entry name" value="FHA_dom"/>
</dbReference>
<dbReference type="Pfam" id="PF00498">
    <property type="entry name" value="FHA"/>
    <property type="match status" value="1"/>
</dbReference>
<proteinExistence type="predicted"/>
<comment type="caution">
    <text evidence="3">The sequence shown here is derived from an EMBL/GenBank/DDBJ whole genome shotgun (WGS) entry which is preliminary data.</text>
</comment>
<accession>A0A2M7T9X8</accession>
<dbReference type="AlphaFoldDB" id="A0A2M7T9X8"/>
<gene>
    <name evidence="3" type="ORF">COY37_03590</name>
</gene>
<dbReference type="SUPFAM" id="SSF49879">
    <property type="entry name" value="SMAD/FHA domain"/>
    <property type="match status" value="1"/>
</dbReference>
<evidence type="ECO:0000256" key="1">
    <source>
        <dbReference type="ARBA" id="ARBA00022553"/>
    </source>
</evidence>
<keyword evidence="3" id="KW-0418">Kinase</keyword>
<evidence type="ECO:0000313" key="4">
    <source>
        <dbReference type="Proteomes" id="UP000230956"/>
    </source>
</evidence>
<dbReference type="PANTHER" id="PTHR23308">
    <property type="entry name" value="NUCLEAR INHIBITOR OF PROTEIN PHOSPHATASE-1"/>
    <property type="match status" value="1"/>
</dbReference>
<dbReference type="InterPro" id="IPR026870">
    <property type="entry name" value="Zinc_ribbon_dom"/>
</dbReference>
<evidence type="ECO:0000313" key="3">
    <source>
        <dbReference type="EMBL" id="PIZ40623.1"/>
    </source>
</evidence>
<reference evidence="4" key="1">
    <citation type="submission" date="2017-09" db="EMBL/GenBank/DDBJ databases">
        <title>Depth-based differentiation of microbial function through sediment-hosted aquifers and enrichment of novel symbionts in the deep terrestrial subsurface.</title>
        <authorList>
            <person name="Probst A.J."/>
            <person name="Ladd B."/>
            <person name="Jarett J.K."/>
            <person name="Geller-Mcgrath D.E."/>
            <person name="Sieber C.M.K."/>
            <person name="Emerson J.B."/>
            <person name="Anantharaman K."/>
            <person name="Thomas B.C."/>
            <person name="Malmstrom R."/>
            <person name="Stieglmeier M."/>
            <person name="Klingl A."/>
            <person name="Woyke T."/>
            <person name="Ryan C.M."/>
            <person name="Banfield J.F."/>
        </authorList>
    </citation>
    <scope>NUCLEOTIDE SEQUENCE [LARGE SCALE GENOMIC DNA]</scope>
</reference>
<name>A0A2M7T9X8_9ACTN</name>
<dbReference type="PROSITE" id="PS50006">
    <property type="entry name" value="FHA_DOMAIN"/>
    <property type="match status" value="1"/>
</dbReference>
<dbReference type="RefSeq" id="WP_286678946.1">
    <property type="nucleotide sequence ID" value="NZ_MNXI01000117.1"/>
</dbReference>
<sequence>MQCSKCGTTNENGAEFCQKCGMAFDRALEIETTISLSPIEVEEECREIEIAPAEGPILVVTKGPFIGQKFNLAKNETTLGRDPNSDIFLDDVTVSRNHAKITMGDDTVTVIDADSLNGTYVNQQCIDGPTELESDDELQIGKFKLVFLAKK</sequence>
<protein>
    <submittedName>
        <fullName evidence="3">Histidine kinase</fullName>
    </submittedName>
</protein>
<organism evidence="3 4">
    <name type="scientific">Candidatus Aquicultor secundus</name>
    <dbReference type="NCBI Taxonomy" id="1973895"/>
    <lineage>
        <taxon>Bacteria</taxon>
        <taxon>Bacillati</taxon>
        <taxon>Actinomycetota</taxon>
        <taxon>Candidatus Aquicultoria</taxon>
        <taxon>Candidatus Aquicultorales</taxon>
        <taxon>Candidatus Aquicultoraceae</taxon>
        <taxon>Candidatus Aquicultor</taxon>
    </lineage>
</organism>
<dbReference type="InterPro" id="IPR050923">
    <property type="entry name" value="Cell_Proc_Reg/RNA_Proc"/>
</dbReference>
<dbReference type="EMBL" id="PFNG01000085">
    <property type="protein sequence ID" value="PIZ40623.1"/>
    <property type="molecule type" value="Genomic_DNA"/>
</dbReference>
<feature type="domain" description="FHA" evidence="2">
    <location>
        <begin position="77"/>
        <end position="126"/>
    </location>
</feature>
<dbReference type="Gene3D" id="2.60.200.20">
    <property type="match status" value="1"/>
</dbReference>
<dbReference type="Proteomes" id="UP000230956">
    <property type="component" value="Unassembled WGS sequence"/>
</dbReference>
<dbReference type="Pfam" id="PF13240">
    <property type="entry name" value="Zn_Ribbon_1"/>
    <property type="match status" value="1"/>
</dbReference>
<dbReference type="GO" id="GO:0016301">
    <property type="term" value="F:kinase activity"/>
    <property type="evidence" value="ECO:0007669"/>
    <property type="project" value="UniProtKB-KW"/>
</dbReference>